<accession>A0A4P7BX87</accession>
<dbReference type="RefSeq" id="WP_134356722.1">
    <property type="nucleotide sequence ID" value="NZ_CP038033.1"/>
</dbReference>
<dbReference type="Proteomes" id="UP000294325">
    <property type="component" value="Chromosome"/>
</dbReference>
<dbReference type="Gene3D" id="1.10.30.50">
    <property type="match status" value="1"/>
</dbReference>
<gene>
    <name evidence="2" type="ORF">E3U44_03685</name>
</gene>
<evidence type="ECO:0000313" key="2">
    <source>
        <dbReference type="EMBL" id="QBQ53710.1"/>
    </source>
</evidence>
<dbReference type="Pfam" id="PF13395">
    <property type="entry name" value="HNH_4"/>
    <property type="match status" value="1"/>
</dbReference>
<dbReference type="CDD" id="cd00085">
    <property type="entry name" value="HNHc"/>
    <property type="match status" value="1"/>
</dbReference>
<sequence>MSAHLLPSERDLDISALCRLFRDATNSYKFLFFQGAIHSLIASNFERASIQLNEVGVEMLRIAWYPHAFFRLSFGSQDRISCFLDALRIPREEGKNAEQLRTRISEENPAGSDWMLLRYVPYRLLAPFFERELKGVSDTKKNALIEQLAEEYFDEIRPLYRFRDEETIEFHPDWLAYLKTNIGVIQGWMHWEWLCYLQRRNPNVPAISSKLSPPPARQDMRKQREFWRVVIETKHLNCIYTDKPLNSRGFALDHFLPWSFVAHNQLWNLVPVTPEVNSTKGDRIPSDEYLDRLIHIQHQGLVTTHVLLTKRSWTAFAEGYISDLRISDIEGVLDLGILRQAYETTVPPLMLLAESIGFPRGWRA</sequence>
<dbReference type="AlphaFoldDB" id="A0A4P7BX87"/>
<organism evidence="2 3">
    <name type="scientific">Nitrosococcus wardiae</name>
    <dbReference type="NCBI Taxonomy" id="1814290"/>
    <lineage>
        <taxon>Bacteria</taxon>
        <taxon>Pseudomonadati</taxon>
        <taxon>Pseudomonadota</taxon>
        <taxon>Gammaproteobacteria</taxon>
        <taxon>Chromatiales</taxon>
        <taxon>Chromatiaceae</taxon>
        <taxon>Nitrosococcus</taxon>
    </lineage>
</organism>
<name>A0A4P7BX87_9GAMM</name>
<dbReference type="OrthoDB" id="7348755at2"/>
<reference evidence="2 3" key="1">
    <citation type="submission" date="2019-03" db="EMBL/GenBank/DDBJ databases">
        <title>The genome sequence of Nitrosococcus wardiae strain D1FHST reveals the archetypal metabolic capacity of ammonia-oxidizing Gammaproteobacteria.</title>
        <authorList>
            <person name="Wang L."/>
            <person name="Lim C.K."/>
            <person name="Hanson T.E."/>
            <person name="Dang H."/>
            <person name="Klotz M.G."/>
        </authorList>
    </citation>
    <scope>NUCLEOTIDE SEQUENCE [LARGE SCALE GENOMIC DNA]</scope>
    <source>
        <strain evidence="2 3">D1FHS</strain>
    </source>
</reference>
<dbReference type="InterPro" id="IPR003615">
    <property type="entry name" value="HNH_nuc"/>
</dbReference>
<dbReference type="EMBL" id="CP038033">
    <property type="protein sequence ID" value="QBQ53710.1"/>
    <property type="molecule type" value="Genomic_DNA"/>
</dbReference>
<proteinExistence type="predicted"/>
<evidence type="ECO:0000259" key="1">
    <source>
        <dbReference type="Pfam" id="PF13395"/>
    </source>
</evidence>
<feature type="domain" description="HNH nuclease" evidence="1">
    <location>
        <begin position="238"/>
        <end position="285"/>
    </location>
</feature>
<dbReference type="KEGG" id="nwr:E3U44_03685"/>
<evidence type="ECO:0000313" key="3">
    <source>
        <dbReference type="Proteomes" id="UP000294325"/>
    </source>
</evidence>
<keyword evidence="3" id="KW-1185">Reference proteome</keyword>
<protein>
    <recommendedName>
        <fullName evidence="1">HNH nuclease domain-containing protein</fullName>
    </recommendedName>
</protein>